<dbReference type="EMBL" id="LR738855">
    <property type="protein sequence ID" value="VZH85749.1"/>
    <property type="molecule type" value="Genomic_DNA"/>
</dbReference>
<dbReference type="Proteomes" id="UP000423525">
    <property type="component" value="Chromosome"/>
</dbReference>
<dbReference type="KEGG" id="crf:FRC0190_01686"/>
<dbReference type="AlphaFoldDB" id="A0A6I8MFU2"/>
<gene>
    <name evidence="2" type="ORF">FRC0190_01686</name>
</gene>
<reference evidence="2 3" key="1">
    <citation type="submission" date="2019-11" db="EMBL/GenBank/DDBJ databases">
        <authorList>
            <person name="Brisse S."/>
        </authorList>
    </citation>
    <scope>NUCLEOTIDE SEQUENCE [LARGE SCALE GENOMIC DNA]</scope>
    <source>
        <strain evidence="2">FRC0190</strain>
    </source>
</reference>
<protein>
    <submittedName>
        <fullName evidence="2">Uncharacterized protein</fullName>
    </submittedName>
</protein>
<name>A0A6I8MFU2_9CORY</name>
<evidence type="ECO:0000256" key="1">
    <source>
        <dbReference type="SAM" id="MobiDB-lite"/>
    </source>
</evidence>
<evidence type="ECO:0000313" key="3">
    <source>
        <dbReference type="Proteomes" id="UP000423525"/>
    </source>
</evidence>
<accession>A0A6I8MFU2</accession>
<organism evidence="2 3">
    <name type="scientific">Corynebacterium rouxii</name>
    <dbReference type="NCBI Taxonomy" id="2719119"/>
    <lineage>
        <taxon>Bacteria</taxon>
        <taxon>Bacillati</taxon>
        <taxon>Actinomycetota</taxon>
        <taxon>Actinomycetes</taxon>
        <taxon>Mycobacteriales</taxon>
        <taxon>Corynebacteriaceae</taxon>
        <taxon>Corynebacterium</taxon>
    </lineage>
</organism>
<sequence>MRKSSPPSHGVTHSWMKRGFFIARLTAMAQEQFAGPEYFTDFDPKAFAEKIKKEAAMRQNNETNTTDDSDAAQHQ</sequence>
<feature type="region of interest" description="Disordered" evidence="1">
    <location>
        <begin position="53"/>
        <end position="75"/>
    </location>
</feature>
<evidence type="ECO:0000313" key="2">
    <source>
        <dbReference type="EMBL" id="VZH85749.1"/>
    </source>
</evidence>
<feature type="compositionally biased region" description="Acidic residues" evidence="1">
    <location>
        <begin position="65"/>
        <end position="75"/>
    </location>
</feature>
<proteinExistence type="predicted"/>